<evidence type="ECO:0000313" key="7">
    <source>
        <dbReference type="Proteomes" id="UP001186944"/>
    </source>
</evidence>
<dbReference type="EC" id="2.3.1.108" evidence="3"/>
<dbReference type="InterPro" id="IPR038746">
    <property type="entry name" value="Atat"/>
</dbReference>
<dbReference type="InterPro" id="IPR016181">
    <property type="entry name" value="Acyl_CoA_acyltransferase"/>
</dbReference>
<evidence type="ECO:0000259" key="5">
    <source>
        <dbReference type="PROSITE" id="PS51730"/>
    </source>
</evidence>
<dbReference type="HAMAP" id="MF_03130">
    <property type="entry name" value="mec17"/>
    <property type="match status" value="1"/>
</dbReference>
<dbReference type="PANTHER" id="PTHR12327:SF0">
    <property type="entry name" value="ALPHA-TUBULIN N-ACETYLTRANSFERASE 1"/>
    <property type="match status" value="1"/>
</dbReference>
<dbReference type="Proteomes" id="UP001186944">
    <property type="component" value="Unassembled WGS sequence"/>
</dbReference>
<feature type="binding site" evidence="3">
    <location>
        <begin position="121"/>
        <end position="134"/>
    </location>
    <ligand>
        <name>acetyl-CoA</name>
        <dbReference type="ChEBI" id="CHEBI:57288"/>
    </ligand>
</feature>
<evidence type="ECO:0000313" key="6">
    <source>
        <dbReference type="EMBL" id="KAK3088784.1"/>
    </source>
</evidence>
<gene>
    <name evidence="6" type="ORF">FSP39_023687</name>
</gene>
<comment type="caution">
    <text evidence="6">The sequence shown here is derived from an EMBL/GenBank/DDBJ whole genome shotgun (WGS) entry which is preliminary data.</text>
</comment>
<accession>A0AA89BZU7</accession>
<keyword evidence="1 3" id="KW-0808">Transferase</keyword>
<dbReference type="EMBL" id="VSWD01000011">
    <property type="protein sequence ID" value="KAK3088784.1"/>
    <property type="molecule type" value="Genomic_DNA"/>
</dbReference>
<comment type="catalytic activity">
    <reaction evidence="3">
        <text>L-lysyl-[alpha-tubulin] + acetyl-CoA = N(6)-acetyl-L-lysyl-[alpha-tubulin] + CoA + H(+)</text>
        <dbReference type="Rhea" id="RHEA:15277"/>
        <dbReference type="Rhea" id="RHEA-COMP:11278"/>
        <dbReference type="Rhea" id="RHEA-COMP:11279"/>
        <dbReference type="ChEBI" id="CHEBI:15378"/>
        <dbReference type="ChEBI" id="CHEBI:29969"/>
        <dbReference type="ChEBI" id="CHEBI:57287"/>
        <dbReference type="ChEBI" id="CHEBI:57288"/>
        <dbReference type="ChEBI" id="CHEBI:61930"/>
        <dbReference type="EC" id="2.3.1.108"/>
    </reaction>
</comment>
<evidence type="ECO:0000256" key="2">
    <source>
        <dbReference type="ARBA" id="ARBA00023315"/>
    </source>
</evidence>
<evidence type="ECO:0000256" key="4">
    <source>
        <dbReference type="SAM" id="MobiDB-lite"/>
    </source>
</evidence>
<dbReference type="Pfam" id="PF05301">
    <property type="entry name" value="Acetyltransf_16"/>
    <property type="match status" value="1"/>
</dbReference>
<keyword evidence="7" id="KW-1185">Reference proteome</keyword>
<sequence>MEFPFNINHLLGETINKLDSSVRPYRKNADGYGYEELRKLLMQVIDRMGEASSRAQGLRTIITTGRKLELSDHILYVMRDNELNNGKGAVVGILKIGSKRLFVYDSRGRVHEMNPLCVLDFYVHESRQRMGCGRLLFDYMLKDQNVKAVHLAIDKPSFKFSSFLKKHYNLNVELPQVNNFVVYEGFFNGRVDLNRGRTIMGRPPSYPRYLNEGKGDVVLNRQGSVYSNFGRHNNSSRPPSGVHSHHSSPRRKDTVESHSNRMLIFCLISAHPDIRVPVNHNTRQYGASITNYSRHGSTPPGSRPDSGKRRSSGKGDRNQNADNAYQEKMNLHQDYQGRNGHLRVGSNGSLPSLANKSNLIQLNDNKNLPADLFPGIPTPWRGTTYNWSPSGPPSNHQTIGARHYTHTRLW</sequence>
<comment type="function">
    <text evidence="3">Specifically acetylates 'Lys-40' in alpha-tubulin on the lumenal side of microtubules. Promotes microtubule destabilization and accelerates microtubule dynamics; this activity may be independent of acetylation activity. Acetylates alpha-tubulin with a slow enzymatic rate, due to a catalytic site that is not optimized for acetyl transfer. Enters the microtubule through each end and diffuses quickly throughout the lumen of microtubules. Acetylates only long/old microtubules because of its slow acetylation rate since it does not have time to act on dynamically unstable microtubules before the enzyme is released.</text>
</comment>
<feature type="binding site" evidence="3">
    <location>
        <begin position="157"/>
        <end position="166"/>
    </location>
    <ligand>
        <name>acetyl-CoA</name>
        <dbReference type="ChEBI" id="CHEBI:57288"/>
    </ligand>
</feature>
<name>A0AA89BZU7_PINIB</name>
<dbReference type="GO" id="GO:0070507">
    <property type="term" value="P:regulation of microtubule cytoskeleton organization"/>
    <property type="evidence" value="ECO:0007669"/>
    <property type="project" value="UniProtKB-UniRule"/>
</dbReference>
<feature type="region of interest" description="Disordered" evidence="4">
    <location>
        <begin position="226"/>
        <end position="256"/>
    </location>
</feature>
<dbReference type="CDD" id="cd04301">
    <property type="entry name" value="NAT_SF"/>
    <property type="match status" value="1"/>
</dbReference>
<comment type="similarity">
    <text evidence="3">Belongs to the acetyltransferase ATAT1 family.</text>
</comment>
<feature type="compositionally biased region" description="Basic and acidic residues" evidence="4">
    <location>
        <begin position="305"/>
        <end position="319"/>
    </location>
</feature>
<organism evidence="6 7">
    <name type="scientific">Pinctada imbricata</name>
    <name type="common">Atlantic pearl-oyster</name>
    <name type="synonym">Pinctada martensii</name>
    <dbReference type="NCBI Taxonomy" id="66713"/>
    <lineage>
        <taxon>Eukaryota</taxon>
        <taxon>Metazoa</taxon>
        <taxon>Spiralia</taxon>
        <taxon>Lophotrochozoa</taxon>
        <taxon>Mollusca</taxon>
        <taxon>Bivalvia</taxon>
        <taxon>Autobranchia</taxon>
        <taxon>Pteriomorphia</taxon>
        <taxon>Pterioida</taxon>
        <taxon>Pterioidea</taxon>
        <taxon>Pteriidae</taxon>
        <taxon>Pinctada</taxon>
    </lineage>
</organism>
<dbReference type="GO" id="GO:0005874">
    <property type="term" value="C:microtubule"/>
    <property type="evidence" value="ECO:0007669"/>
    <property type="project" value="InterPro"/>
</dbReference>
<feature type="site" description="Crucial for catalytic activity" evidence="3">
    <location>
        <position position="56"/>
    </location>
</feature>
<evidence type="ECO:0000256" key="3">
    <source>
        <dbReference type="HAMAP-Rule" id="MF_03130"/>
    </source>
</evidence>
<proteinExistence type="inferred from homology"/>
<evidence type="ECO:0000256" key="1">
    <source>
        <dbReference type="ARBA" id="ARBA00022679"/>
    </source>
</evidence>
<dbReference type="PANTHER" id="PTHR12327">
    <property type="entry name" value="ALPHA-TUBULIN N-ACETYLTRANSFERASE 1"/>
    <property type="match status" value="1"/>
</dbReference>
<dbReference type="AlphaFoldDB" id="A0AA89BZU7"/>
<feature type="domain" description="N-acetyltransferase" evidence="5">
    <location>
        <begin position="1"/>
        <end position="187"/>
    </location>
</feature>
<dbReference type="InterPro" id="IPR007965">
    <property type="entry name" value="GNAT_ATAT"/>
</dbReference>
<reference evidence="6" key="1">
    <citation type="submission" date="2019-08" db="EMBL/GenBank/DDBJ databases">
        <title>The improved chromosome-level genome for the pearl oyster Pinctada fucata martensii using PacBio sequencing and Hi-C.</title>
        <authorList>
            <person name="Zheng Z."/>
        </authorList>
    </citation>
    <scope>NUCLEOTIDE SEQUENCE</scope>
    <source>
        <strain evidence="6">ZZ-2019</strain>
        <tissue evidence="6">Adductor muscle</tissue>
    </source>
</reference>
<feature type="region of interest" description="Disordered" evidence="4">
    <location>
        <begin position="288"/>
        <end position="320"/>
    </location>
</feature>
<dbReference type="GO" id="GO:0019799">
    <property type="term" value="F:tubulin N-acetyltransferase activity"/>
    <property type="evidence" value="ECO:0007669"/>
    <property type="project" value="UniProtKB-UniRule"/>
</dbReference>
<dbReference type="GO" id="GO:0048666">
    <property type="term" value="P:neuron development"/>
    <property type="evidence" value="ECO:0007669"/>
    <property type="project" value="UniProtKB-UniRule"/>
</dbReference>
<dbReference type="Gene3D" id="3.40.630.30">
    <property type="match status" value="1"/>
</dbReference>
<dbReference type="SUPFAM" id="SSF55729">
    <property type="entry name" value="Acyl-CoA N-acyltransferases (Nat)"/>
    <property type="match status" value="1"/>
</dbReference>
<protein>
    <recommendedName>
        <fullName evidence="3">Alpha-tubulin N-acetyltransferase</fullName>
        <shortName evidence="3">Alpha-TAT</shortName>
        <shortName evidence="3">TAT</shortName>
        <ecNumber evidence="3">2.3.1.108</ecNumber>
    </recommendedName>
    <alternativeName>
        <fullName evidence="3">Acetyltransferase mec-17 homolog</fullName>
    </alternativeName>
</protein>
<feature type="compositionally biased region" description="Polar residues" evidence="4">
    <location>
        <begin position="288"/>
        <end position="300"/>
    </location>
</feature>
<keyword evidence="2 3" id="KW-0012">Acyltransferase</keyword>
<dbReference type="PROSITE" id="PS51730">
    <property type="entry name" value="GNAT_ATAT"/>
    <property type="match status" value="1"/>
</dbReference>